<dbReference type="InterPro" id="IPR002912">
    <property type="entry name" value="ACT_dom"/>
</dbReference>
<dbReference type="PROSITE" id="PS51671">
    <property type="entry name" value="ACT"/>
    <property type="match status" value="1"/>
</dbReference>
<protein>
    <recommendedName>
        <fullName evidence="1">ACT domain-containing protein</fullName>
    </recommendedName>
</protein>
<dbReference type="SUPFAM" id="SSF55021">
    <property type="entry name" value="ACT-like"/>
    <property type="match status" value="2"/>
</dbReference>
<dbReference type="OMA" id="GADNPGI"/>
<dbReference type="InterPro" id="IPR050990">
    <property type="entry name" value="UPF0237/GcvR_regulator"/>
</dbReference>
<dbReference type="PANTHER" id="PTHR34875:SF6">
    <property type="entry name" value="UPF0237 PROTEIN MJ1558"/>
    <property type="match status" value="1"/>
</dbReference>
<comment type="caution">
    <text evidence="2">The sequence shown here is derived from an EMBL/GenBank/DDBJ whole genome shotgun (WGS) entry which is preliminary data.</text>
</comment>
<evidence type="ECO:0000313" key="3">
    <source>
        <dbReference type="Proteomes" id="UP000266841"/>
    </source>
</evidence>
<dbReference type="PANTHER" id="PTHR34875">
    <property type="entry name" value="UPF0237 PROTEIN MJ1558"/>
    <property type="match status" value="1"/>
</dbReference>
<dbReference type="EMBL" id="AGNL01039313">
    <property type="protein sequence ID" value="EJK52733.1"/>
    <property type="molecule type" value="Genomic_DNA"/>
</dbReference>
<name>K0RGB5_THAOC</name>
<dbReference type="Gene3D" id="3.30.70.260">
    <property type="match status" value="2"/>
</dbReference>
<evidence type="ECO:0000259" key="1">
    <source>
        <dbReference type="PROSITE" id="PS51671"/>
    </source>
</evidence>
<proteinExistence type="predicted"/>
<dbReference type="AlphaFoldDB" id="K0RGB5"/>
<evidence type="ECO:0000313" key="2">
    <source>
        <dbReference type="EMBL" id="EJK52733.1"/>
    </source>
</evidence>
<dbReference type="InterPro" id="IPR045865">
    <property type="entry name" value="ACT-like_dom_sf"/>
</dbReference>
<gene>
    <name evidence="2" type="ORF">THAOC_27960</name>
</gene>
<dbReference type="OrthoDB" id="5345392at2759"/>
<sequence>MLVGTVSLDCSLTAQSNISPVGADRPGIVKDITSIVVQLGGNIGESRSQLLGGHFSSLLLVEICSTNIHVLREKLQTIADLDISCFDAVDPQRVEVRPKIGFSGNFKLSGADNPGIVHKLTSCFTKYSLNIESMSTTHEEAPFGGTLLFKMNGNAVAYEPLPSSFDWKKIRADIIELGEGLNCDIDFKPDPEAKTPP</sequence>
<organism evidence="2 3">
    <name type="scientific">Thalassiosira oceanica</name>
    <name type="common">Marine diatom</name>
    <dbReference type="NCBI Taxonomy" id="159749"/>
    <lineage>
        <taxon>Eukaryota</taxon>
        <taxon>Sar</taxon>
        <taxon>Stramenopiles</taxon>
        <taxon>Ochrophyta</taxon>
        <taxon>Bacillariophyta</taxon>
        <taxon>Coscinodiscophyceae</taxon>
        <taxon>Thalassiosirophycidae</taxon>
        <taxon>Thalassiosirales</taxon>
        <taxon>Thalassiosiraceae</taxon>
        <taxon>Thalassiosira</taxon>
    </lineage>
</organism>
<reference evidence="2 3" key="1">
    <citation type="journal article" date="2012" name="Genome Biol.">
        <title>Genome and low-iron response of an oceanic diatom adapted to chronic iron limitation.</title>
        <authorList>
            <person name="Lommer M."/>
            <person name="Specht M."/>
            <person name="Roy A.S."/>
            <person name="Kraemer L."/>
            <person name="Andreson R."/>
            <person name="Gutowska M.A."/>
            <person name="Wolf J."/>
            <person name="Bergner S.V."/>
            <person name="Schilhabel M.B."/>
            <person name="Klostermeier U.C."/>
            <person name="Beiko R.G."/>
            <person name="Rosenstiel P."/>
            <person name="Hippler M."/>
            <person name="Laroche J."/>
        </authorList>
    </citation>
    <scope>NUCLEOTIDE SEQUENCE [LARGE SCALE GENOMIC DNA]</scope>
    <source>
        <strain evidence="2 3">CCMP1005</strain>
    </source>
</reference>
<keyword evidence="3" id="KW-1185">Reference proteome</keyword>
<dbReference type="eggNOG" id="ENOG502SBEX">
    <property type="taxonomic scope" value="Eukaryota"/>
</dbReference>
<dbReference type="Proteomes" id="UP000266841">
    <property type="component" value="Unassembled WGS sequence"/>
</dbReference>
<feature type="domain" description="ACT" evidence="1">
    <location>
        <begin position="17"/>
        <end position="96"/>
    </location>
</feature>
<dbReference type="Pfam" id="PF13740">
    <property type="entry name" value="ACT_6"/>
    <property type="match status" value="1"/>
</dbReference>
<accession>K0RGB5</accession>